<dbReference type="InterPro" id="IPR035976">
    <property type="entry name" value="Sushi/SCR/CCP_sf"/>
</dbReference>
<keyword evidence="5" id="KW-1185">Reference proteome</keyword>
<feature type="transmembrane region" description="Helical" evidence="2">
    <location>
        <begin position="12"/>
        <end position="33"/>
    </location>
</feature>
<evidence type="ECO:0000259" key="3">
    <source>
        <dbReference type="SMART" id="SM00032"/>
    </source>
</evidence>
<keyword evidence="2" id="KW-0812">Transmembrane</keyword>
<keyword evidence="1" id="KW-1015">Disulfide bond</keyword>
<gene>
    <name evidence="4" type="ORF">ONB1V03_LOCUS2019</name>
</gene>
<name>A0A7R9QCD9_9ACAR</name>
<evidence type="ECO:0000256" key="2">
    <source>
        <dbReference type="SAM" id="Phobius"/>
    </source>
</evidence>
<dbReference type="EMBL" id="OC915254">
    <property type="protein sequence ID" value="CAD7639510.1"/>
    <property type="molecule type" value="Genomic_DNA"/>
</dbReference>
<dbReference type="EMBL" id="CAJPVJ010000429">
    <property type="protein sequence ID" value="CAG2162426.1"/>
    <property type="molecule type" value="Genomic_DNA"/>
</dbReference>
<dbReference type="SUPFAM" id="SSF57535">
    <property type="entry name" value="Complement control module/SCR domain"/>
    <property type="match status" value="1"/>
</dbReference>
<keyword evidence="2" id="KW-1133">Transmembrane helix</keyword>
<organism evidence="4">
    <name type="scientific">Oppiella nova</name>
    <dbReference type="NCBI Taxonomy" id="334625"/>
    <lineage>
        <taxon>Eukaryota</taxon>
        <taxon>Metazoa</taxon>
        <taxon>Ecdysozoa</taxon>
        <taxon>Arthropoda</taxon>
        <taxon>Chelicerata</taxon>
        <taxon>Arachnida</taxon>
        <taxon>Acari</taxon>
        <taxon>Acariformes</taxon>
        <taxon>Sarcoptiformes</taxon>
        <taxon>Oribatida</taxon>
        <taxon>Brachypylina</taxon>
        <taxon>Oppioidea</taxon>
        <taxon>Oppiidae</taxon>
        <taxon>Oppiella</taxon>
    </lineage>
</organism>
<keyword evidence="2" id="KW-0472">Membrane</keyword>
<dbReference type="SMART" id="SM00032">
    <property type="entry name" value="CCP"/>
    <property type="match status" value="1"/>
</dbReference>
<protein>
    <recommendedName>
        <fullName evidence="3">Sushi domain-containing protein</fullName>
    </recommendedName>
</protein>
<evidence type="ECO:0000256" key="1">
    <source>
        <dbReference type="ARBA" id="ARBA00023157"/>
    </source>
</evidence>
<reference evidence="4" key="1">
    <citation type="submission" date="2020-11" db="EMBL/GenBank/DDBJ databases">
        <authorList>
            <person name="Tran Van P."/>
        </authorList>
    </citation>
    <scope>NUCLEOTIDE SEQUENCE</scope>
</reference>
<feature type="domain" description="Sushi" evidence="3">
    <location>
        <begin position="57"/>
        <end position="116"/>
    </location>
</feature>
<dbReference type="InterPro" id="IPR000436">
    <property type="entry name" value="Sushi_SCR_CCP_dom"/>
</dbReference>
<evidence type="ECO:0000313" key="5">
    <source>
        <dbReference type="Proteomes" id="UP000728032"/>
    </source>
</evidence>
<dbReference type="Proteomes" id="UP000728032">
    <property type="component" value="Unassembled WGS sequence"/>
</dbReference>
<dbReference type="CDD" id="cd00033">
    <property type="entry name" value="CCP"/>
    <property type="match status" value="1"/>
</dbReference>
<sequence length="217" mass="25566">MDIDFRYFMQTYVSEFISFLTPVTLFFNCITYLNQIIHNNYCQLIDASIKTSLWHFIYYIHVEYKYLNYLNGTPNAETNSMAIYSCRTGNETDIELRGDNKRVCIKGFWSGSQPKCLKKGTDLHNSSDYQRFIISMLVSFLIGASFIGLIVFLVMKYVVNVRHRRAELSIPSVVVSEPNHYYERNAYEEYRYESIRMNALEFLELERINSLYQSNNG</sequence>
<dbReference type="Gene3D" id="2.10.70.10">
    <property type="entry name" value="Complement Module, domain 1"/>
    <property type="match status" value="1"/>
</dbReference>
<accession>A0A7R9QCD9</accession>
<dbReference type="AlphaFoldDB" id="A0A7R9QCD9"/>
<evidence type="ECO:0000313" key="4">
    <source>
        <dbReference type="EMBL" id="CAD7639510.1"/>
    </source>
</evidence>
<proteinExistence type="predicted"/>
<feature type="transmembrane region" description="Helical" evidence="2">
    <location>
        <begin position="132"/>
        <end position="155"/>
    </location>
</feature>